<reference evidence="2 3" key="1">
    <citation type="submission" date="2023-02" db="EMBL/GenBank/DDBJ databases">
        <title>LHISI_Scaffold_Assembly.</title>
        <authorList>
            <person name="Stuart O.P."/>
            <person name="Cleave R."/>
            <person name="Magrath M.J.L."/>
            <person name="Mikheyev A.S."/>
        </authorList>
    </citation>
    <scope>NUCLEOTIDE SEQUENCE [LARGE SCALE GENOMIC DNA]</scope>
    <source>
        <strain evidence="2">Daus_M_001</strain>
        <tissue evidence="2">Leg muscle</tissue>
    </source>
</reference>
<protein>
    <submittedName>
        <fullName evidence="2">Uncharacterized protein</fullName>
    </submittedName>
</protein>
<organism evidence="2 3">
    <name type="scientific">Dryococelus australis</name>
    <dbReference type="NCBI Taxonomy" id="614101"/>
    <lineage>
        <taxon>Eukaryota</taxon>
        <taxon>Metazoa</taxon>
        <taxon>Ecdysozoa</taxon>
        <taxon>Arthropoda</taxon>
        <taxon>Hexapoda</taxon>
        <taxon>Insecta</taxon>
        <taxon>Pterygota</taxon>
        <taxon>Neoptera</taxon>
        <taxon>Polyneoptera</taxon>
        <taxon>Phasmatodea</taxon>
        <taxon>Verophasmatodea</taxon>
        <taxon>Anareolatae</taxon>
        <taxon>Phasmatidae</taxon>
        <taxon>Eurycanthinae</taxon>
        <taxon>Dryococelus</taxon>
    </lineage>
</organism>
<sequence>MEQRRNESAGETGDPRVNPPTNDIVRLDPACENPDTPAQCSLVLLVELPSAEHGEKAMYHAMFQPYTYTHLTGQHNLHQQNTIDCHNIRQNIFGNNSLPTIDFVHLVAIKMPPIRNRGYENQSQDARGSWRERGSHYNGVPALMPPPNHPAFRPHYNNHSGKKSNFWNNKNISRVFTSNRDELSLVPDGVTSGFSYVGMVLVGWFVQGSPVCPALVFCCCPYLPCFTLICSEDLIANCRPNFFTLSCQRLVRSPPINANQVQSRARSLPHFCKWELCRAIPLVGWFSWGSPVSSALAFKCCSILISFYPHRLSRPHYELPEYLNSRFGRLLDSKYLEQMRMIEVSMEQHCNERARKWEIPEKTSRSAASSGMISTCENPGVTQPGLNPVFPGPPRCTMQDNTIADTYSSDSGFSSRSPTPINNYQGDQFPPEENLKEALCNTSSIDVSKGVKHRASPWYRTTVHASAAATNISHTTSLPSSNSTEQLTSTASGACVLTAALQRRWQDTSRCSTSSTACTLYSVQQFHLEVQHCPSKDNYRPDALSRQLDLEDEAKPDENMDHVTPSQPPDSSPEQQIRHPQLQISRIHIKHCQQQDPDVKDLL</sequence>
<comment type="caution">
    <text evidence="2">The sequence shown here is derived from an EMBL/GenBank/DDBJ whole genome shotgun (WGS) entry which is preliminary data.</text>
</comment>
<keyword evidence="3" id="KW-1185">Reference proteome</keyword>
<feature type="region of interest" description="Disordered" evidence="1">
    <location>
        <begin position="1"/>
        <end position="22"/>
    </location>
</feature>
<proteinExistence type="predicted"/>
<gene>
    <name evidence="2" type="ORF">PR048_022436</name>
</gene>
<evidence type="ECO:0000256" key="1">
    <source>
        <dbReference type="SAM" id="MobiDB-lite"/>
    </source>
</evidence>
<name>A0ABQ9H1A1_9NEOP</name>
<evidence type="ECO:0000313" key="3">
    <source>
        <dbReference type="Proteomes" id="UP001159363"/>
    </source>
</evidence>
<accession>A0ABQ9H1A1</accession>
<feature type="region of interest" description="Disordered" evidence="1">
    <location>
        <begin position="553"/>
        <end position="583"/>
    </location>
</feature>
<evidence type="ECO:0000313" key="2">
    <source>
        <dbReference type="EMBL" id="KAJ8877973.1"/>
    </source>
</evidence>
<dbReference type="EMBL" id="JARBHB010000008">
    <property type="protein sequence ID" value="KAJ8877973.1"/>
    <property type="molecule type" value="Genomic_DNA"/>
</dbReference>
<dbReference type="Proteomes" id="UP001159363">
    <property type="component" value="Chromosome 7"/>
</dbReference>